<evidence type="ECO:0000313" key="4">
    <source>
        <dbReference type="Proteomes" id="UP000018149"/>
    </source>
</evidence>
<dbReference type="KEGG" id="rmc:RMONA_02740"/>
<gene>
    <name evidence="3" type="ORF">RMONA_02740</name>
</gene>
<dbReference type="GO" id="GO:0009307">
    <property type="term" value="P:DNA restriction-modification system"/>
    <property type="evidence" value="ECO:0007669"/>
    <property type="project" value="UniProtKB-KW"/>
</dbReference>
<accession>A0A0B7J3E6</accession>
<dbReference type="RefSeq" id="WP_023507473.1">
    <property type="nucleotide sequence ID" value="NZ_LN794217.1"/>
</dbReference>
<dbReference type="Proteomes" id="UP000018149">
    <property type="component" value="Chromosome I"/>
</dbReference>
<dbReference type="AlphaFoldDB" id="A0A0B7J3E6"/>
<evidence type="ECO:0000256" key="2">
    <source>
        <dbReference type="ARBA" id="ARBA00023125"/>
    </source>
</evidence>
<dbReference type="STRING" id="109232.RMONA_02740"/>
<dbReference type="SUPFAM" id="SSF116734">
    <property type="entry name" value="DNA methylase specificity domain"/>
    <property type="match status" value="1"/>
</dbReference>
<dbReference type="Gene3D" id="3.90.220.20">
    <property type="entry name" value="DNA methylase specificity domains"/>
    <property type="match status" value="1"/>
</dbReference>
<organism evidence="3 4">
    <name type="scientific">Rickettsia monacensis</name>
    <dbReference type="NCBI Taxonomy" id="109232"/>
    <lineage>
        <taxon>Bacteria</taxon>
        <taxon>Pseudomonadati</taxon>
        <taxon>Pseudomonadota</taxon>
        <taxon>Alphaproteobacteria</taxon>
        <taxon>Rickettsiales</taxon>
        <taxon>Rickettsiaceae</taxon>
        <taxon>Rickettsieae</taxon>
        <taxon>Rickettsia</taxon>
        <taxon>spotted fever group</taxon>
    </lineage>
</organism>
<evidence type="ECO:0000256" key="1">
    <source>
        <dbReference type="ARBA" id="ARBA00022747"/>
    </source>
</evidence>
<dbReference type="EMBL" id="LN794217">
    <property type="protein sequence ID" value="CEO16948.1"/>
    <property type="molecule type" value="Genomic_DNA"/>
</dbReference>
<name>A0A0B7J3E6_9RICK</name>
<protein>
    <submittedName>
        <fullName evidence="3">Uncharacterized protein</fullName>
    </submittedName>
</protein>
<dbReference type="InterPro" id="IPR044946">
    <property type="entry name" value="Restrct_endonuc_typeI_TRD_sf"/>
</dbReference>
<sequence>MHISQIIKKNIDVTLDNKKRKMVGINDLNKIDSSDISKVDKNPDLKTNMFELGFEIIDLKKIKNNGYNLVGNHYREAIKKEKFTLVKLSKICHIYNGSTPSRKEQKYWYNIPWFTLEDLENGENV</sequence>
<keyword evidence="2" id="KW-0238">DNA-binding</keyword>
<evidence type="ECO:0000313" key="3">
    <source>
        <dbReference type="EMBL" id="CEO16948.1"/>
    </source>
</evidence>
<keyword evidence="1" id="KW-0680">Restriction system</keyword>
<dbReference type="HOGENOM" id="CLU_1990988_0_0_5"/>
<keyword evidence="4" id="KW-1185">Reference proteome</keyword>
<dbReference type="GO" id="GO:0003677">
    <property type="term" value="F:DNA binding"/>
    <property type="evidence" value="ECO:0007669"/>
    <property type="project" value="UniProtKB-KW"/>
</dbReference>
<reference evidence="3 4" key="1">
    <citation type="submission" date="2015-01" db="EMBL/GenBank/DDBJ databases">
        <title>Draft genome sequence of Rickettsia monacensis strain IrR/Munich.</title>
        <authorList>
            <person name="Felsheim R.F."/>
            <person name="Johnson S.L."/>
            <person name="Kurtti T.J."/>
            <person name="Munderloh U.G."/>
        </authorList>
    </citation>
    <scope>NUCLEOTIDE SEQUENCE [LARGE SCALE GENOMIC DNA]</scope>
    <source>
        <strain evidence="3 4">IrR/Munich</strain>
    </source>
</reference>
<reference evidence="4" key="2">
    <citation type="submission" date="2015-01" db="EMBL/GenBank/DDBJ databases">
        <authorList>
            <person name="Felsheim R."/>
        </authorList>
    </citation>
    <scope>NUCLEOTIDE SEQUENCE [LARGE SCALE GENOMIC DNA]</scope>
    <source>
        <strain evidence="4">IrR/Munich</strain>
    </source>
</reference>
<proteinExistence type="predicted"/>